<dbReference type="EMBL" id="JMSN01000002">
    <property type="protein sequence ID" value="KDN53462.1"/>
    <property type="molecule type" value="Genomic_DNA"/>
</dbReference>
<dbReference type="HOGENOM" id="CLU_1866510_0_0_1"/>
<keyword evidence="2" id="KW-1185">Reference proteome</keyword>
<dbReference type="Proteomes" id="UP000027361">
    <property type="component" value="Unassembled WGS sequence"/>
</dbReference>
<sequence length="137" mass="14724">MDFAIEASDSEAAAIHAVELIRMRDASPDCHVGLGSTTPHFNLLRLTTKEVSAYGVLRYNASCFEVAIDLLNRQAVDLDNLATDGYLIQDAEEDFLAIAARKGIKSVVGVMLSRIDFLIVVECRACNAALACVYGGG</sequence>
<comment type="caution">
    <text evidence="1">The sequence shown here is derived from an EMBL/GenBank/DDBJ whole genome shotgun (WGS) entry which is preliminary data.</text>
</comment>
<dbReference type="InParanoid" id="A0A066WHJ4"/>
<organism evidence="1 2">
    <name type="scientific">Tilletiaria anomala (strain ATCC 24038 / CBS 436.72 / UBC 951)</name>
    <dbReference type="NCBI Taxonomy" id="1037660"/>
    <lineage>
        <taxon>Eukaryota</taxon>
        <taxon>Fungi</taxon>
        <taxon>Dikarya</taxon>
        <taxon>Basidiomycota</taxon>
        <taxon>Ustilaginomycotina</taxon>
        <taxon>Exobasidiomycetes</taxon>
        <taxon>Georgefischeriales</taxon>
        <taxon>Tilletiariaceae</taxon>
        <taxon>Tilletiaria</taxon>
    </lineage>
</organism>
<name>A0A066WHJ4_TILAU</name>
<dbReference type="GeneID" id="25265796"/>
<protein>
    <submittedName>
        <fullName evidence="1">Uncharacterized protein</fullName>
    </submittedName>
</protein>
<reference evidence="1 2" key="1">
    <citation type="submission" date="2014-05" db="EMBL/GenBank/DDBJ databases">
        <title>Draft genome sequence of a rare smut relative, Tilletiaria anomala UBC 951.</title>
        <authorList>
            <consortium name="DOE Joint Genome Institute"/>
            <person name="Toome M."/>
            <person name="Kuo A."/>
            <person name="Henrissat B."/>
            <person name="Lipzen A."/>
            <person name="Tritt A."/>
            <person name="Yoshinaga Y."/>
            <person name="Zane M."/>
            <person name="Barry K."/>
            <person name="Grigoriev I.V."/>
            <person name="Spatafora J.W."/>
            <person name="Aimea M.C."/>
        </authorList>
    </citation>
    <scope>NUCLEOTIDE SEQUENCE [LARGE SCALE GENOMIC DNA]</scope>
    <source>
        <strain evidence="1 2">UBC 951</strain>
    </source>
</reference>
<gene>
    <name evidence="1" type="ORF">K437DRAFT_265824</name>
</gene>
<dbReference type="RefSeq" id="XP_013246301.1">
    <property type="nucleotide sequence ID" value="XM_013390847.1"/>
</dbReference>
<evidence type="ECO:0000313" key="2">
    <source>
        <dbReference type="Proteomes" id="UP000027361"/>
    </source>
</evidence>
<dbReference type="Gene3D" id="3.90.180.10">
    <property type="entry name" value="Medium-chain alcohol dehydrogenases, catalytic domain"/>
    <property type="match status" value="1"/>
</dbReference>
<proteinExistence type="predicted"/>
<evidence type="ECO:0000313" key="1">
    <source>
        <dbReference type="EMBL" id="KDN53462.1"/>
    </source>
</evidence>
<dbReference type="STRING" id="1037660.A0A066WHJ4"/>
<accession>A0A066WHJ4</accession>
<dbReference type="AlphaFoldDB" id="A0A066WHJ4"/>
<dbReference type="Gene3D" id="3.40.50.720">
    <property type="entry name" value="NAD(P)-binding Rossmann-like Domain"/>
    <property type="match status" value="1"/>
</dbReference>